<comment type="caution">
    <text evidence="2">The sequence shown here is derived from an EMBL/GenBank/DDBJ whole genome shotgun (WGS) entry which is preliminary data.</text>
</comment>
<dbReference type="Pfam" id="PF08373">
    <property type="entry name" value="RAP"/>
    <property type="match status" value="1"/>
</dbReference>
<dbReference type="Pfam" id="PF08368">
    <property type="entry name" value="FAST_2"/>
    <property type="match status" value="1"/>
</dbReference>
<dbReference type="InterPro" id="IPR013584">
    <property type="entry name" value="RAP"/>
</dbReference>
<evidence type="ECO:0000313" key="2">
    <source>
        <dbReference type="EMBL" id="CAH0112057.1"/>
    </source>
</evidence>
<dbReference type="OrthoDB" id="385235at2759"/>
<evidence type="ECO:0000313" key="3">
    <source>
        <dbReference type="Proteomes" id="UP000789390"/>
    </source>
</evidence>
<accession>A0A8J2S398</accession>
<organism evidence="2 3">
    <name type="scientific">Daphnia galeata</name>
    <dbReference type="NCBI Taxonomy" id="27404"/>
    <lineage>
        <taxon>Eukaryota</taxon>
        <taxon>Metazoa</taxon>
        <taxon>Ecdysozoa</taxon>
        <taxon>Arthropoda</taxon>
        <taxon>Crustacea</taxon>
        <taxon>Branchiopoda</taxon>
        <taxon>Diplostraca</taxon>
        <taxon>Cladocera</taxon>
        <taxon>Anomopoda</taxon>
        <taxon>Daphniidae</taxon>
        <taxon>Daphnia</taxon>
    </lineage>
</organism>
<proteinExistence type="predicted"/>
<sequence>MCHQIPYRLISNIGNILIKSRIRGYHYNLFATTTSYRTFSIFTRNSKNDSHYFFNCEPTDNVYKNLLKEDRPLSELSNIPCCIKEVYYNRLYPEIHAENDPVLELIVNASTIEELFDLIKGHPNNEKYASQAIVTLLVLKNAYCNLGSDATSTNSVDNEDFIQVVKSHPQFWSAVECVEKSSLLLSDEVLTSILLCLKKFGISPWDPCLKSTWLNSLSRIESFSLNALCKWCTAVVLPNYGGRLALPAALPAFHKHVNQCQSLADFRMLATCFVAIASVINKTGSTASIFVDRANFLLDTNVIKQDTPLSILVGVLHALYQVAKNNSSSSSATLKILYLLLNSPEMNNPSCVGYFDVIRKSWETVSEPIGLVRKMEAVSCSLLEKLDIHIEQISLLSNVSHIHDTSSDRKKQLQRHLLRILENEPHFKIEPHLKQIFRIIRAAKISDTKLVDLYWDLVLNTLNRRYVQKEESVSLLLDSAQWYMFFNNNLGGTYRSKVFENHLLNCIDEMMEGSWSQPVINVRFFCRMTAFVLAYGGYPTPNGLLEKLIDIEEQLTIQDIFYLSRGIQLGRHWLKRPQQHFMQRDMGDLFLILNRRSGVLLSSTTSCTLSLTTTLLHSALYRNAEIYGSSLTFTESALKKCETQLNEMTSRVTRDLVFFLERFHYLHFPIIDSIVDYALKKNYHLGPSILVNIFVLCFNLGYSSKALELLAPVTLKSLEAKENGMFGLYVLEASLALLYSNQLSAKLINDIFTVRFLDKLDSEVAACYSKATYPSRVRRALMELNRSVCIDMPESGVPWFHEKYCQEQIHTDVPISTNFHEDIYQCLVHILGYFELLLNENLKPVIPSTAESKGFNSHEDKIAILALLPSLFTANHGYLMGLSLLRHRQLEILGYRVVGIPHHHWNSLALSTPEAKSNYLKQKLFRQRHV</sequence>
<name>A0A8J2S398_9CRUS</name>
<feature type="domain" description="RAP" evidence="1">
    <location>
        <begin position="862"/>
        <end position="922"/>
    </location>
</feature>
<dbReference type="PROSITE" id="PS51286">
    <property type="entry name" value="RAP"/>
    <property type="match status" value="1"/>
</dbReference>
<dbReference type="InterPro" id="IPR013579">
    <property type="entry name" value="FAST_2"/>
</dbReference>
<protein>
    <recommendedName>
        <fullName evidence="1">RAP domain-containing protein</fullName>
    </recommendedName>
</protein>
<dbReference type="EMBL" id="CAKKLH010000321">
    <property type="protein sequence ID" value="CAH0112057.1"/>
    <property type="molecule type" value="Genomic_DNA"/>
</dbReference>
<evidence type="ECO:0000259" key="1">
    <source>
        <dbReference type="PROSITE" id="PS51286"/>
    </source>
</evidence>
<dbReference type="AlphaFoldDB" id="A0A8J2S398"/>
<keyword evidence="3" id="KW-1185">Reference proteome</keyword>
<reference evidence="2" key="1">
    <citation type="submission" date="2021-11" db="EMBL/GenBank/DDBJ databases">
        <authorList>
            <person name="Schell T."/>
        </authorList>
    </citation>
    <scope>NUCLEOTIDE SEQUENCE</scope>
    <source>
        <strain evidence="2">M5</strain>
    </source>
</reference>
<dbReference type="Proteomes" id="UP000789390">
    <property type="component" value="Unassembled WGS sequence"/>
</dbReference>
<gene>
    <name evidence="2" type="ORF">DGAL_LOCUS15768</name>
</gene>
<dbReference type="SMART" id="SM00952">
    <property type="entry name" value="RAP"/>
    <property type="match status" value="1"/>
</dbReference>